<evidence type="ECO:0000256" key="5">
    <source>
        <dbReference type="ARBA" id="ARBA00022801"/>
    </source>
</evidence>
<dbReference type="InterPro" id="IPR008201">
    <property type="entry name" value="HepT-like"/>
</dbReference>
<dbReference type="GO" id="GO:0016787">
    <property type="term" value="F:hydrolase activity"/>
    <property type="evidence" value="ECO:0007669"/>
    <property type="project" value="UniProtKB-KW"/>
</dbReference>
<dbReference type="PANTHER" id="PTHR34139">
    <property type="entry name" value="UPF0331 PROTEIN MJ0127"/>
    <property type="match status" value="1"/>
</dbReference>
<protein>
    <submittedName>
        <fullName evidence="6">Protein containing DUF86</fullName>
    </submittedName>
</protein>
<dbReference type="EMBL" id="AUZY01006583">
    <property type="protein sequence ID" value="EQD53886.1"/>
    <property type="molecule type" value="Genomic_DNA"/>
</dbReference>
<evidence type="ECO:0000313" key="6">
    <source>
        <dbReference type="EMBL" id="EQD53886.1"/>
    </source>
</evidence>
<keyword evidence="4" id="KW-0547">Nucleotide-binding</keyword>
<proteinExistence type="predicted"/>
<accession>T1A000</accession>
<reference evidence="6" key="1">
    <citation type="submission" date="2013-08" db="EMBL/GenBank/DDBJ databases">
        <authorList>
            <person name="Mendez C."/>
            <person name="Richter M."/>
            <person name="Ferrer M."/>
            <person name="Sanchez J."/>
        </authorList>
    </citation>
    <scope>NUCLEOTIDE SEQUENCE</scope>
</reference>
<name>T1A000_9ZZZZ</name>
<keyword evidence="3" id="KW-0540">Nuclease</keyword>
<gene>
    <name evidence="6" type="ORF">B1B_09972</name>
</gene>
<sequence length="79" mass="9551">LEHLSESADQASQHLKKAHPLVPWKDLRDLRTRLIHEYMRPDPDAVWAFVRDRLPRIERQLRRVRVPVRGTPVREIRRD</sequence>
<dbReference type="AlphaFoldDB" id="T1A000"/>
<evidence type="ECO:0000256" key="3">
    <source>
        <dbReference type="ARBA" id="ARBA00022722"/>
    </source>
</evidence>
<dbReference type="PANTHER" id="PTHR34139:SF1">
    <property type="entry name" value="RNASE MJ1380-RELATED"/>
    <property type="match status" value="1"/>
</dbReference>
<feature type="non-terminal residue" evidence="6">
    <location>
        <position position="1"/>
    </location>
</feature>
<evidence type="ECO:0000256" key="1">
    <source>
        <dbReference type="ARBA" id="ARBA00022553"/>
    </source>
</evidence>
<dbReference type="GO" id="GO:0000166">
    <property type="term" value="F:nucleotide binding"/>
    <property type="evidence" value="ECO:0007669"/>
    <property type="project" value="UniProtKB-KW"/>
</dbReference>
<evidence type="ECO:0000256" key="2">
    <source>
        <dbReference type="ARBA" id="ARBA00022649"/>
    </source>
</evidence>
<comment type="caution">
    <text evidence="6">The sequence shown here is derived from an EMBL/GenBank/DDBJ whole genome shotgun (WGS) entry which is preliminary data.</text>
</comment>
<reference evidence="6" key="2">
    <citation type="journal article" date="2014" name="ISME J.">
        <title>Microbial stratification in low pH oxic and suboxic macroscopic growths along an acid mine drainage.</title>
        <authorList>
            <person name="Mendez-Garcia C."/>
            <person name="Mesa V."/>
            <person name="Sprenger R.R."/>
            <person name="Richter M."/>
            <person name="Diez M.S."/>
            <person name="Solano J."/>
            <person name="Bargiela R."/>
            <person name="Golyshina O.V."/>
            <person name="Manteca A."/>
            <person name="Ramos J.L."/>
            <person name="Gallego J.R."/>
            <person name="Llorente I."/>
            <person name="Martins Dos Santos V.A."/>
            <person name="Jensen O.N."/>
            <person name="Pelaez A.I."/>
            <person name="Sanchez J."/>
            <person name="Ferrer M."/>
        </authorList>
    </citation>
    <scope>NUCLEOTIDE SEQUENCE</scope>
</reference>
<keyword evidence="1" id="KW-0597">Phosphoprotein</keyword>
<dbReference type="Pfam" id="PF01934">
    <property type="entry name" value="HepT-like"/>
    <property type="match status" value="1"/>
</dbReference>
<organism evidence="6">
    <name type="scientific">mine drainage metagenome</name>
    <dbReference type="NCBI Taxonomy" id="410659"/>
    <lineage>
        <taxon>unclassified sequences</taxon>
        <taxon>metagenomes</taxon>
        <taxon>ecological metagenomes</taxon>
    </lineage>
</organism>
<dbReference type="GO" id="GO:0004540">
    <property type="term" value="F:RNA nuclease activity"/>
    <property type="evidence" value="ECO:0007669"/>
    <property type="project" value="InterPro"/>
</dbReference>
<dbReference type="GO" id="GO:0110001">
    <property type="term" value="C:toxin-antitoxin complex"/>
    <property type="evidence" value="ECO:0007669"/>
    <property type="project" value="InterPro"/>
</dbReference>
<keyword evidence="2" id="KW-1277">Toxin-antitoxin system</keyword>
<evidence type="ECO:0000256" key="4">
    <source>
        <dbReference type="ARBA" id="ARBA00022741"/>
    </source>
</evidence>
<dbReference type="InterPro" id="IPR051813">
    <property type="entry name" value="HepT_RNase_toxin"/>
</dbReference>
<keyword evidence="5" id="KW-0378">Hydrolase</keyword>